<evidence type="ECO:0000256" key="3">
    <source>
        <dbReference type="ARBA" id="ARBA00022679"/>
    </source>
</evidence>
<dbReference type="EC" id="2.7.1.17" evidence="6"/>
<reference evidence="9 10" key="1">
    <citation type="journal article" date="2018" name="Mol. Biol. Evol.">
        <title>Broad Genomic Sampling Reveals a Smut Pathogenic Ancestry of the Fungal Clade Ustilaginomycotina.</title>
        <authorList>
            <person name="Kijpornyongpan T."/>
            <person name="Mondo S.J."/>
            <person name="Barry K."/>
            <person name="Sandor L."/>
            <person name="Lee J."/>
            <person name="Lipzen A."/>
            <person name="Pangilinan J."/>
            <person name="LaButti K."/>
            <person name="Hainaut M."/>
            <person name="Henrissat B."/>
            <person name="Grigoriev I.V."/>
            <person name="Spatafora J.W."/>
            <person name="Aime M.C."/>
        </authorList>
    </citation>
    <scope>NUCLEOTIDE SEQUENCE [LARGE SCALE GENOMIC DNA]</scope>
    <source>
        <strain evidence="9 10">MCA 4186</strain>
    </source>
</reference>
<protein>
    <recommendedName>
        <fullName evidence="6">Xylulose kinase</fullName>
        <ecNumber evidence="6">2.7.1.17</ecNumber>
    </recommendedName>
</protein>
<feature type="domain" description="Carbohydrate kinase FGGY C-terminal" evidence="8">
    <location>
        <begin position="306"/>
        <end position="527"/>
    </location>
</feature>
<dbReference type="EMBL" id="KZ819285">
    <property type="protein sequence ID" value="PWO00578.1"/>
    <property type="molecule type" value="Genomic_DNA"/>
</dbReference>
<accession>A0A316ZFP5</accession>
<dbReference type="Pfam" id="PF02782">
    <property type="entry name" value="FGGY_C"/>
    <property type="match status" value="1"/>
</dbReference>
<evidence type="ECO:0000259" key="7">
    <source>
        <dbReference type="Pfam" id="PF00370"/>
    </source>
</evidence>
<keyword evidence="6" id="KW-0547">Nucleotide-binding</keyword>
<dbReference type="InterPro" id="IPR042024">
    <property type="entry name" value="D-XK_euk"/>
</dbReference>
<dbReference type="PANTHER" id="PTHR10196">
    <property type="entry name" value="SUGAR KINASE"/>
    <property type="match status" value="1"/>
</dbReference>
<dbReference type="GO" id="GO:0042732">
    <property type="term" value="P:D-xylose metabolic process"/>
    <property type="evidence" value="ECO:0007669"/>
    <property type="project" value="UniProtKB-UniRule"/>
</dbReference>
<dbReference type="RefSeq" id="XP_025600856.1">
    <property type="nucleotide sequence ID" value="XM_025741609.1"/>
</dbReference>
<dbReference type="GO" id="GO:0005997">
    <property type="term" value="P:xylulose metabolic process"/>
    <property type="evidence" value="ECO:0007669"/>
    <property type="project" value="TreeGrafter"/>
</dbReference>
<comment type="catalytic activity">
    <reaction evidence="5 6">
        <text>D-xylulose + ATP = D-xylulose 5-phosphate + ADP + H(+)</text>
        <dbReference type="Rhea" id="RHEA:10964"/>
        <dbReference type="ChEBI" id="CHEBI:15378"/>
        <dbReference type="ChEBI" id="CHEBI:17140"/>
        <dbReference type="ChEBI" id="CHEBI:30616"/>
        <dbReference type="ChEBI" id="CHEBI:57737"/>
        <dbReference type="ChEBI" id="CHEBI:456216"/>
        <dbReference type="EC" id="2.7.1.17"/>
    </reaction>
</comment>
<keyword evidence="6" id="KW-0067">ATP-binding</keyword>
<comment type="similarity">
    <text evidence="1 6">Belongs to the FGGY kinase family.</text>
</comment>
<dbReference type="Gene3D" id="3.30.420.40">
    <property type="match status" value="2"/>
</dbReference>
<name>A0A316ZFP5_9BASI</name>
<evidence type="ECO:0000313" key="9">
    <source>
        <dbReference type="EMBL" id="PWO00578.1"/>
    </source>
</evidence>
<dbReference type="SUPFAM" id="SSF53067">
    <property type="entry name" value="Actin-like ATPase domain"/>
    <property type="match status" value="2"/>
</dbReference>
<organism evidence="9 10">
    <name type="scientific">Tilletiopsis washingtonensis</name>
    <dbReference type="NCBI Taxonomy" id="58919"/>
    <lineage>
        <taxon>Eukaryota</taxon>
        <taxon>Fungi</taxon>
        <taxon>Dikarya</taxon>
        <taxon>Basidiomycota</taxon>
        <taxon>Ustilaginomycotina</taxon>
        <taxon>Exobasidiomycetes</taxon>
        <taxon>Entylomatales</taxon>
        <taxon>Entylomatales incertae sedis</taxon>
        <taxon>Tilletiopsis</taxon>
    </lineage>
</organism>
<dbReference type="Proteomes" id="UP000245946">
    <property type="component" value="Unassembled WGS sequence"/>
</dbReference>
<sequence>MTAQSASSSALFLGLDCSTQSLKASLLSASLELVAEAAINFEAHLPHFGTRAGVHTAPGGQVHSPAALLLEAFDMLFEKIKAEQWNLSDVRGVSASGQQHATVYWTHGSSDLLAGLDASQPLASQLRAAFSRDVIPNWQDASSGSECAAFEAAVGGAEALARITGSSSHTRFSGPQIMRFRSSDPKAWAATGHIGLVSSALTTLLTQAHQGIDESDACGMNLWDLSTPQRGWNATLLETTAGSADEAARLAKMLGPVESDAGRVVGTIGAWFVERYGFSKECIVCPGTGDNPATFLSFALPPQHAVLSMGTSDTVLTSSDAYVPDVNTHTFVHPGLCAPPNAGELEAGLRREGDGHDAAVRYMTMLCYKNGSLAREAVRDELGGGWAEFDKAVLDAREAAAGVPKRAAWYWRMPEIIPKGAHGTVRYELAAHGEASRVESFPDSIDALAILEQQFLSYRFRTAQISAPGTPAASVPPLLAVHAVGGASNNAAIRTVAADALGAPILRAKQAGNACSMGAAYKACWAWTRHSQQRWVPFDTCVREARAQEDYEVVARPEERHAKRYTAALEAWAELEKRAVQEAKA</sequence>
<dbReference type="OrthoDB" id="1728974at2759"/>
<proteinExistence type="inferred from homology"/>
<dbReference type="GeneID" id="37269153"/>
<dbReference type="GO" id="GO:0004856">
    <property type="term" value="F:D-xylulokinase activity"/>
    <property type="evidence" value="ECO:0007669"/>
    <property type="project" value="UniProtKB-UniRule"/>
</dbReference>
<evidence type="ECO:0000256" key="6">
    <source>
        <dbReference type="RuleBase" id="RU367058"/>
    </source>
</evidence>
<dbReference type="STRING" id="58919.A0A316ZFP5"/>
<dbReference type="InterPro" id="IPR043129">
    <property type="entry name" value="ATPase_NBD"/>
</dbReference>
<dbReference type="AlphaFoldDB" id="A0A316ZFP5"/>
<keyword evidence="6" id="KW-0119">Carbohydrate metabolism</keyword>
<dbReference type="Pfam" id="PF00370">
    <property type="entry name" value="FGGY_N"/>
    <property type="match status" value="1"/>
</dbReference>
<evidence type="ECO:0000256" key="1">
    <source>
        <dbReference type="ARBA" id="ARBA00009156"/>
    </source>
</evidence>
<dbReference type="PANTHER" id="PTHR10196:SF57">
    <property type="entry name" value="XYLULOSE KINASE"/>
    <property type="match status" value="1"/>
</dbReference>
<evidence type="ECO:0000256" key="5">
    <source>
        <dbReference type="ARBA" id="ARBA00048885"/>
    </source>
</evidence>
<feature type="domain" description="Carbohydrate kinase FGGY N-terminal" evidence="7">
    <location>
        <begin position="137"/>
        <end position="296"/>
    </location>
</feature>
<keyword evidence="2 6" id="KW-0859">Xylose metabolism</keyword>
<gene>
    <name evidence="9" type="ORF">FA09DRAFT_327993</name>
</gene>
<dbReference type="InterPro" id="IPR018484">
    <property type="entry name" value="FGGY_N"/>
</dbReference>
<dbReference type="GO" id="GO:0005524">
    <property type="term" value="F:ATP binding"/>
    <property type="evidence" value="ECO:0007669"/>
    <property type="project" value="UniProtKB-UniRule"/>
</dbReference>
<keyword evidence="3 6" id="KW-0808">Transferase</keyword>
<evidence type="ECO:0000259" key="8">
    <source>
        <dbReference type="Pfam" id="PF02782"/>
    </source>
</evidence>
<evidence type="ECO:0000256" key="4">
    <source>
        <dbReference type="ARBA" id="ARBA00022777"/>
    </source>
</evidence>
<dbReference type="InterPro" id="IPR018485">
    <property type="entry name" value="FGGY_C"/>
</dbReference>
<dbReference type="GO" id="GO:0005829">
    <property type="term" value="C:cytosol"/>
    <property type="evidence" value="ECO:0007669"/>
    <property type="project" value="TreeGrafter"/>
</dbReference>
<keyword evidence="4 6" id="KW-0418">Kinase</keyword>
<evidence type="ECO:0000313" key="10">
    <source>
        <dbReference type="Proteomes" id="UP000245946"/>
    </source>
</evidence>
<keyword evidence="10" id="KW-1185">Reference proteome</keyword>
<dbReference type="CDD" id="cd07776">
    <property type="entry name" value="ASKHA_NBD_FGGY_SpXK-like"/>
    <property type="match status" value="1"/>
</dbReference>
<evidence type="ECO:0000256" key="2">
    <source>
        <dbReference type="ARBA" id="ARBA00022629"/>
    </source>
</evidence>
<comment type="function">
    <text evidence="6">Highly specific D-xylulose kinase which participates in the catabolism of xylose. Xylose is a major component of hemicelluloses such as xylan. Most fungi utilize D-xylose via three enzymatic reactions, xylose reductase (XR), xylitol dehydrogenase (XDH), and xylulokinase, to form xylulose 5-phosphate, which enters pentose phosphate pathway.</text>
</comment>